<evidence type="ECO:0000259" key="2">
    <source>
        <dbReference type="Pfam" id="PF11160"/>
    </source>
</evidence>
<reference evidence="3 4" key="1">
    <citation type="journal article" date="2018" name="Nat. Ecol. Evol.">
        <title>Pezizomycetes genomes reveal the molecular basis of ectomycorrhizal truffle lifestyle.</title>
        <authorList>
            <person name="Murat C."/>
            <person name="Payen T."/>
            <person name="Noel B."/>
            <person name="Kuo A."/>
            <person name="Morin E."/>
            <person name="Chen J."/>
            <person name="Kohler A."/>
            <person name="Krizsan K."/>
            <person name="Balestrini R."/>
            <person name="Da Silva C."/>
            <person name="Montanini B."/>
            <person name="Hainaut M."/>
            <person name="Levati E."/>
            <person name="Barry K.W."/>
            <person name="Belfiori B."/>
            <person name="Cichocki N."/>
            <person name="Clum A."/>
            <person name="Dockter R.B."/>
            <person name="Fauchery L."/>
            <person name="Guy J."/>
            <person name="Iotti M."/>
            <person name="Le Tacon F."/>
            <person name="Lindquist E.A."/>
            <person name="Lipzen A."/>
            <person name="Malagnac F."/>
            <person name="Mello A."/>
            <person name="Molinier V."/>
            <person name="Miyauchi S."/>
            <person name="Poulain J."/>
            <person name="Riccioni C."/>
            <person name="Rubini A."/>
            <person name="Sitrit Y."/>
            <person name="Splivallo R."/>
            <person name="Traeger S."/>
            <person name="Wang M."/>
            <person name="Zifcakova L."/>
            <person name="Wipf D."/>
            <person name="Zambonelli A."/>
            <person name="Paolocci F."/>
            <person name="Nowrousian M."/>
            <person name="Ottonello S."/>
            <person name="Baldrian P."/>
            <person name="Spatafora J.W."/>
            <person name="Henrissat B."/>
            <person name="Nagy L.G."/>
            <person name="Aury J.M."/>
            <person name="Wincker P."/>
            <person name="Grigoriev I.V."/>
            <person name="Bonfante P."/>
            <person name="Martin F.M."/>
        </authorList>
    </citation>
    <scope>NUCLEOTIDE SEQUENCE [LARGE SCALE GENOMIC DNA]</scope>
    <source>
        <strain evidence="3 4">ATCC MYA-4762</strain>
    </source>
</reference>
<proteinExistence type="predicted"/>
<dbReference type="EMBL" id="ML121529">
    <property type="protein sequence ID" value="RPB28352.1"/>
    <property type="molecule type" value="Genomic_DNA"/>
</dbReference>
<dbReference type="Proteomes" id="UP000267821">
    <property type="component" value="Unassembled WGS sequence"/>
</dbReference>
<dbReference type="OrthoDB" id="10052172at2759"/>
<accession>A0A3N4M4T5</accession>
<evidence type="ECO:0000313" key="4">
    <source>
        <dbReference type="Proteomes" id="UP000267821"/>
    </source>
</evidence>
<feature type="domain" description="Hypervirulence associated protein TUDOR" evidence="2">
    <location>
        <begin position="7"/>
        <end position="73"/>
    </location>
</feature>
<keyword evidence="4" id="KW-1185">Reference proteome</keyword>
<feature type="compositionally biased region" description="Polar residues" evidence="1">
    <location>
        <begin position="59"/>
        <end position="75"/>
    </location>
</feature>
<dbReference type="InParanoid" id="A0A3N4M4T5"/>
<dbReference type="AlphaFoldDB" id="A0A3N4M4T5"/>
<feature type="compositionally biased region" description="Basic and acidic residues" evidence="1">
    <location>
        <begin position="1"/>
        <end position="12"/>
    </location>
</feature>
<name>A0A3N4M4T5_9PEZI</name>
<organism evidence="3 4">
    <name type="scientific">Terfezia boudieri ATCC MYA-4762</name>
    <dbReference type="NCBI Taxonomy" id="1051890"/>
    <lineage>
        <taxon>Eukaryota</taxon>
        <taxon>Fungi</taxon>
        <taxon>Dikarya</taxon>
        <taxon>Ascomycota</taxon>
        <taxon>Pezizomycotina</taxon>
        <taxon>Pezizomycetes</taxon>
        <taxon>Pezizales</taxon>
        <taxon>Pezizaceae</taxon>
        <taxon>Terfezia</taxon>
    </lineage>
</organism>
<gene>
    <name evidence="3" type="ORF">L211DRAFT_801652</name>
</gene>
<dbReference type="InterPro" id="IPR021331">
    <property type="entry name" value="Hva1_TUDOR"/>
</dbReference>
<dbReference type="Pfam" id="PF11160">
    <property type="entry name" value="Hva1_TUDOR"/>
    <property type="match status" value="1"/>
</dbReference>
<evidence type="ECO:0000256" key="1">
    <source>
        <dbReference type="SAM" id="MobiDB-lite"/>
    </source>
</evidence>
<protein>
    <recommendedName>
        <fullName evidence="2">Hypervirulence associated protein TUDOR domain-containing protein</fullName>
    </recommendedName>
</protein>
<evidence type="ECO:0000313" key="3">
    <source>
        <dbReference type="EMBL" id="RPB28352.1"/>
    </source>
</evidence>
<feature type="region of interest" description="Disordered" evidence="1">
    <location>
        <begin position="1"/>
        <end position="81"/>
    </location>
</feature>
<sequence length="81" mass="8774">MPKYQEGQHVEYRPIGGRNTNSSTSHGKIERVITQDDVAGSTGVTVHASPENPRYEIRNCNTGKSSALNESNILSATDADD</sequence>